<dbReference type="SMART" id="SM00327">
    <property type="entry name" value="VWA"/>
    <property type="match status" value="1"/>
</dbReference>
<dbReference type="CDD" id="cd00198">
    <property type="entry name" value="vWFA"/>
    <property type="match status" value="1"/>
</dbReference>
<dbReference type="EMBL" id="UINC01000958">
    <property type="protein sequence ID" value="SUZ65370.1"/>
    <property type="molecule type" value="Genomic_DNA"/>
</dbReference>
<dbReference type="AlphaFoldDB" id="A0A381PEM7"/>
<name>A0A381PEM7_9ZZZZ</name>
<dbReference type="InterPro" id="IPR011195">
    <property type="entry name" value="UCP010256"/>
</dbReference>
<dbReference type="InterPro" id="IPR008912">
    <property type="entry name" value="Uncharacterised_CoxE"/>
</dbReference>
<evidence type="ECO:0000259" key="1">
    <source>
        <dbReference type="SMART" id="SM00327"/>
    </source>
</evidence>
<accession>A0A381PEM7</accession>
<dbReference type="InterPro" id="IPR002035">
    <property type="entry name" value="VWF_A"/>
</dbReference>
<dbReference type="SUPFAM" id="SSF53300">
    <property type="entry name" value="vWA-like"/>
    <property type="match status" value="1"/>
</dbReference>
<dbReference type="Gene3D" id="3.40.50.410">
    <property type="entry name" value="von Willebrand factor, type A domain"/>
    <property type="match status" value="1"/>
</dbReference>
<reference evidence="2" key="1">
    <citation type="submission" date="2018-05" db="EMBL/GenBank/DDBJ databases">
        <authorList>
            <person name="Lanie J.A."/>
            <person name="Ng W.-L."/>
            <person name="Kazmierczak K.M."/>
            <person name="Andrzejewski T.M."/>
            <person name="Davidsen T.M."/>
            <person name="Wayne K.J."/>
            <person name="Tettelin H."/>
            <person name="Glass J.I."/>
            <person name="Rusch D."/>
            <person name="Podicherti R."/>
            <person name="Tsui H.-C.T."/>
            <person name="Winkler M.E."/>
        </authorList>
    </citation>
    <scope>NUCLEOTIDE SEQUENCE</scope>
</reference>
<dbReference type="PANTHER" id="PTHR39338">
    <property type="entry name" value="BLL5662 PROTEIN-RELATED"/>
    <property type="match status" value="1"/>
</dbReference>
<proteinExistence type="predicted"/>
<feature type="non-terminal residue" evidence="2">
    <location>
        <position position="1"/>
    </location>
</feature>
<gene>
    <name evidence="2" type="ORF">METZ01_LOCUS18224</name>
</gene>
<protein>
    <recommendedName>
        <fullName evidence="1">VWFA domain-containing protein</fullName>
    </recommendedName>
</protein>
<dbReference type="InterPro" id="IPR036465">
    <property type="entry name" value="vWFA_dom_sf"/>
</dbReference>
<feature type="domain" description="VWFA" evidence="1">
    <location>
        <begin position="199"/>
        <end position="364"/>
    </location>
</feature>
<dbReference type="PANTHER" id="PTHR39338:SF6">
    <property type="entry name" value="BLL5662 PROTEIN"/>
    <property type="match status" value="1"/>
</dbReference>
<dbReference type="PIRSF" id="PIRSF010256">
    <property type="entry name" value="CoxE_vWa"/>
    <property type="match status" value="1"/>
</dbReference>
<dbReference type="Pfam" id="PF05762">
    <property type="entry name" value="VWA_CoxE"/>
    <property type="match status" value="1"/>
</dbReference>
<evidence type="ECO:0000313" key="2">
    <source>
        <dbReference type="EMBL" id="SUZ65370.1"/>
    </source>
</evidence>
<organism evidence="2">
    <name type="scientific">marine metagenome</name>
    <dbReference type="NCBI Taxonomy" id="408172"/>
    <lineage>
        <taxon>unclassified sequences</taxon>
        <taxon>metagenomes</taxon>
        <taxon>ecological metagenomes</taxon>
    </lineage>
</organism>
<sequence length="374" mass="41399">VAVEVQLTLDRHLVRFVDELRRAGLDVPPGCTLEFGRAVAEVGATTRSGVYWSGRATLVRRPEDVERFDAVFEHHWTGAPTGGRVPVEHSPVTLVLDTADDSPDPTDEEGDRGDDHLSVRWSRAEVLGSRDFAECTDGELAELHDLMSRLRLFGATRRCRRLRPTSRRGRPDLRRTVREALRTGGEPMRRVFAEPGERPRRLVLLLDVSGSMEPYARALVRFLHAAMVGRRDVEAFALGTRLTRLTRELSTRDPDAALARAAEAVTDWSGGTRLGDGLRSFNDRWGVPGMARGAIVVVLSDGWDRGQPEVLGEQMARLQRVAHRVVWVNPLKASPGYAPLARGMAAALPHVDRFVEGHSLDSLRELALVLSEPG</sequence>